<feature type="signal peptide" evidence="1">
    <location>
        <begin position="1"/>
        <end position="23"/>
    </location>
</feature>
<evidence type="ECO:0000256" key="1">
    <source>
        <dbReference type="SAM" id="SignalP"/>
    </source>
</evidence>
<reference evidence="2 3" key="1">
    <citation type="submission" date="2018-08" db="EMBL/GenBank/DDBJ databases">
        <title>Genomic Encyclopedia of Archaeal and Bacterial Type Strains, Phase II (KMG-II): from individual species to whole genera.</title>
        <authorList>
            <person name="Goeker M."/>
        </authorList>
    </citation>
    <scope>NUCLEOTIDE SEQUENCE [LARGE SCALE GENOMIC DNA]</scope>
    <source>
        <strain evidence="2 3">DSM 17099</strain>
    </source>
</reference>
<dbReference type="EMBL" id="QTUJ01000003">
    <property type="protein sequence ID" value="REF68806.1"/>
    <property type="molecule type" value="Genomic_DNA"/>
</dbReference>
<dbReference type="InterPro" id="IPR007332">
    <property type="entry name" value="DUF411"/>
</dbReference>
<name>A0A3D9XE32_PARVE</name>
<protein>
    <recommendedName>
        <fullName evidence="4">DUF411 domain-containing protein</fullName>
    </recommendedName>
</protein>
<evidence type="ECO:0000313" key="3">
    <source>
        <dbReference type="Proteomes" id="UP000256941"/>
    </source>
</evidence>
<dbReference type="PROSITE" id="PS51318">
    <property type="entry name" value="TAT"/>
    <property type="match status" value="1"/>
</dbReference>
<dbReference type="AlphaFoldDB" id="A0A3D9XE32"/>
<comment type="caution">
    <text evidence="2">The sequence shown here is derived from an EMBL/GenBank/DDBJ whole genome shotgun (WGS) entry which is preliminary data.</text>
</comment>
<gene>
    <name evidence="2" type="ORF">BDD41_3881</name>
</gene>
<evidence type="ECO:0000313" key="2">
    <source>
        <dbReference type="EMBL" id="REF68806.1"/>
    </source>
</evidence>
<evidence type="ECO:0008006" key="4">
    <source>
        <dbReference type="Google" id="ProtNLM"/>
    </source>
</evidence>
<dbReference type="RefSeq" id="WP_072462587.1">
    <property type="nucleotide sequence ID" value="NZ_CP038197.1"/>
</dbReference>
<organism evidence="2 3">
    <name type="scientific">Paracoccus versutus</name>
    <name type="common">Thiobacillus versutus</name>
    <dbReference type="NCBI Taxonomy" id="34007"/>
    <lineage>
        <taxon>Bacteria</taxon>
        <taxon>Pseudomonadati</taxon>
        <taxon>Pseudomonadota</taxon>
        <taxon>Alphaproteobacteria</taxon>
        <taxon>Rhodobacterales</taxon>
        <taxon>Paracoccaceae</taxon>
        <taxon>Paracoccus</taxon>
    </lineage>
</organism>
<proteinExistence type="predicted"/>
<dbReference type="InterPro" id="IPR006311">
    <property type="entry name" value="TAT_signal"/>
</dbReference>
<sequence length="161" mass="17040">MRNHTLSRRAVLMAAAVLPLAFALPGRLRAETLPLVTVTKDPGCGCCGGWIDHMRAAGFPVRAVNSDEVFALKERLGVPPDLASCHTAEVAGYVIEGHVPATAIRRLLAERPQAIGLAAPGMPAGSPGMDLPGTEPESYDVLLFDASGRKTYARFHGAKEI</sequence>
<dbReference type="Pfam" id="PF04214">
    <property type="entry name" value="DUF411"/>
    <property type="match status" value="1"/>
</dbReference>
<dbReference type="Proteomes" id="UP000256941">
    <property type="component" value="Unassembled WGS sequence"/>
</dbReference>
<keyword evidence="1" id="KW-0732">Signal</keyword>
<accession>A0A3D9XE32</accession>
<feature type="chain" id="PRO_5017577448" description="DUF411 domain-containing protein" evidence="1">
    <location>
        <begin position="24"/>
        <end position="161"/>
    </location>
</feature>